<dbReference type="OrthoDB" id="3786386at2759"/>
<protein>
    <submittedName>
        <fullName evidence="1">Uncharacterized protein</fullName>
    </submittedName>
</protein>
<evidence type="ECO:0000313" key="1">
    <source>
        <dbReference type="EMBL" id="KAF3008512.1"/>
    </source>
</evidence>
<dbReference type="Proteomes" id="UP000801428">
    <property type="component" value="Unassembled WGS sequence"/>
</dbReference>
<organism evidence="1 2">
    <name type="scientific">Curvularia kusanoi</name>
    <name type="common">Cochliobolus kusanoi</name>
    <dbReference type="NCBI Taxonomy" id="90978"/>
    <lineage>
        <taxon>Eukaryota</taxon>
        <taxon>Fungi</taxon>
        <taxon>Dikarya</taxon>
        <taxon>Ascomycota</taxon>
        <taxon>Pezizomycotina</taxon>
        <taxon>Dothideomycetes</taxon>
        <taxon>Pleosporomycetidae</taxon>
        <taxon>Pleosporales</taxon>
        <taxon>Pleosporineae</taxon>
        <taxon>Pleosporaceae</taxon>
        <taxon>Curvularia</taxon>
    </lineage>
</organism>
<dbReference type="AlphaFoldDB" id="A0A9P4TLV3"/>
<gene>
    <name evidence="1" type="ORF">E8E13_005768</name>
</gene>
<keyword evidence="2" id="KW-1185">Reference proteome</keyword>
<sequence length="240" mass="27794">MSTQTKTFFDGWRTLPKELQIEILSYVVLVDPSRGGLISAHRLPEARYWNSHSPFLDVIAPLLACAEIKDVVVEEFYKQNRFLISFEEAETTPNMAMHLPLAPLRRFIRRIHVSLGTWTEDKIRLLTEASRATVKLDNLMYLDISFGYKGNVKIGDVPVLRFESKCLRVTFQHYDKPSLAMVLLDKFELGDAAEQPETTWTRQILSVDEDTPDFTMLVEDEEHWREDQRAFRDDLKSGVV</sequence>
<accession>A0A9P4TLV3</accession>
<reference evidence="1" key="1">
    <citation type="submission" date="2019-04" db="EMBL/GenBank/DDBJ databases">
        <title>Sequencing of skin fungus with MAO and IRED activity.</title>
        <authorList>
            <person name="Marsaioli A.J."/>
            <person name="Bonatto J.M.C."/>
            <person name="Reis Junior O."/>
        </authorList>
    </citation>
    <scope>NUCLEOTIDE SEQUENCE</scope>
    <source>
        <strain evidence="1">30M1</strain>
    </source>
</reference>
<name>A0A9P4TLV3_CURKU</name>
<proteinExistence type="predicted"/>
<evidence type="ECO:0000313" key="2">
    <source>
        <dbReference type="Proteomes" id="UP000801428"/>
    </source>
</evidence>
<comment type="caution">
    <text evidence="1">The sequence shown here is derived from an EMBL/GenBank/DDBJ whole genome shotgun (WGS) entry which is preliminary data.</text>
</comment>
<dbReference type="EMBL" id="SWKU01000003">
    <property type="protein sequence ID" value="KAF3008512.1"/>
    <property type="molecule type" value="Genomic_DNA"/>
</dbReference>